<dbReference type="Gene3D" id="1.20.1070.10">
    <property type="entry name" value="Rhodopsin 7-helix transmembrane proteins"/>
    <property type="match status" value="1"/>
</dbReference>
<dbReference type="PRINTS" id="PR00237">
    <property type="entry name" value="GPCRRHODOPSN"/>
</dbReference>
<proteinExistence type="evidence at transcript level"/>
<gene>
    <name evidence="13" type="primary">nngr-a4</name>
</gene>
<keyword evidence="6 10" id="KW-0297">G-protein coupled receptor</keyword>
<dbReference type="Pfam" id="PF00001">
    <property type="entry name" value="7tm_1"/>
    <property type="match status" value="1"/>
</dbReference>
<keyword evidence="9 10" id="KW-0807">Transducer</keyword>
<dbReference type="CDD" id="cd14993">
    <property type="entry name" value="7tmA_CCKR-like"/>
    <property type="match status" value="1"/>
</dbReference>
<dbReference type="GO" id="GO:0032870">
    <property type="term" value="P:cellular response to hormone stimulus"/>
    <property type="evidence" value="ECO:0007669"/>
    <property type="project" value="TreeGrafter"/>
</dbReference>
<protein>
    <submittedName>
        <fullName evidence="13">Neuropeptide GPCR A4</fullName>
    </submittedName>
</protein>
<dbReference type="GO" id="GO:0042277">
    <property type="term" value="F:peptide binding"/>
    <property type="evidence" value="ECO:0007669"/>
    <property type="project" value="TreeGrafter"/>
</dbReference>
<dbReference type="PROSITE" id="PS00237">
    <property type="entry name" value="G_PROTEIN_RECEP_F1_1"/>
    <property type="match status" value="1"/>
</dbReference>
<keyword evidence="4 10" id="KW-0812">Transmembrane</keyword>
<keyword evidence="13" id="KW-0527">Neuropeptide</keyword>
<reference evidence="13" key="1">
    <citation type="journal article" date="2014" name="Peptides">
        <title>Transcriptome analysis of neuropeptides and G-protein coupled receptors (GPCRs) for neuropeptides in the brown planthopper Nilaparvata lugens.</title>
        <authorList>
            <person name="Tanaka Y."/>
            <person name="Suetsugu Y."/>
            <person name="Yamamoto K."/>
            <person name="Noda H."/>
            <person name="Shinoda T."/>
        </authorList>
    </citation>
    <scope>NUCLEOTIDE SEQUENCE</scope>
</reference>
<sequence length="407" mass="45922">MMAPLRLPLAEEGSAAAFGLNVTRRLRMDPAASNMSEPFWHDALYRHSLGMSVVFCAAYLIVFVVGLVGNVFVIAVVYRSPRMRTVTNFFIVNLAIADILVVVFCLPATLLSNIFVPWILGWWMCKTVPYVQGVSVAASVFSLIAVSIDRFLAIWYPLKCQITTRRARTIIAVIWLVAATTTLPWALFFDVVIFSEEPDVPMCVEVWPDYLNGNLYFLFANLIMCYIVPMILISLCYILIWIKVCKRHIPSDTKDAQMERMQQKSKVKVVKMLVAVVILFVLSWLPLYAIFTRIKLGGDLDVWETKLFVVLTPVAQWLGSSNSCINPILYAFFNNKYRRGFSAILRSRQCCGTLRYYDTVAMANSSSASVRKSSCYVNSNNPSVRRQIMHQASQDSAVSYISNNTGV</sequence>
<comment type="subcellular location">
    <subcellularLocation>
        <location evidence="1">Cell membrane</location>
        <topology evidence="1">Multi-pass membrane protein</topology>
    </subcellularLocation>
</comment>
<feature type="transmembrane region" description="Helical" evidence="11">
    <location>
        <begin position="215"/>
        <end position="242"/>
    </location>
</feature>
<evidence type="ECO:0000256" key="2">
    <source>
        <dbReference type="ARBA" id="ARBA00010663"/>
    </source>
</evidence>
<comment type="similarity">
    <text evidence="2 10">Belongs to the G-protein coupled receptor 1 family.</text>
</comment>
<evidence type="ECO:0000256" key="5">
    <source>
        <dbReference type="ARBA" id="ARBA00022989"/>
    </source>
</evidence>
<accession>U3UA00</accession>
<feature type="transmembrane region" description="Helical" evidence="11">
    <location>
        <begin position="49"/>
        <end position="78"/>
    </location>
</feature>
<dbReference type="PANTHER" id="PTHR24241:SF76">
    <property type="entry name" value="NEUROPEPTIDE SIFAMIDE RECEPTOR"/>
    <property type="match status" value="1"/>
</dbReference>
<dbReference type="GO" id="GO:0005886">
    <property type="term" value="C:plasma membrane"/>
    <property type="evidence" value="ECO:0007669"/>
    <property type="project" value="UniProtKB-SubCell"/>
</dbReference>
<evidence type="ECO:0000256" key="4">
    <source>
        <dbReference type="ARBA" id="ARBA00022692"/>
    </source>
</evidence>
<organism evidence="13">
    <name type="scientific">Nilaparvata lugens</name>
    <name type="common">Brown planthopper</name>
    <dbReference type="NCBI Taxonomy" id="108931"/>
    <lineage>
        <taxon>Eukaryota</taxon>
        <taxon>Metazoa</taxon>
        <taxon>Ecdysozoa</taxon>
        <taxon>Arthropoda</taxon>
        <taxon>Hexapoda</taxon>
        <taxon>Insecta</taxon>
        <taxon>Pterygota</taxon>
        <taxon>Neoptera</taxon>
        <taxon>Paraneoptera</taxon>
        <taxon>Hemiptera</taxon>
        <taxon>Auchenorrhyncha</taxon>
        <taxon>Fulgoroidea</taxon>
        <taxon>Delphacidae</taxon>
        <taxon>Delphacinae</taxon>
        <taxon>Nilaparvata</taxon>
    </lineage>
</organism>
<evidence type="ECO:0000256" key="6">
    <source>
        <dbReference type="ARBA" id="ARBA00023040"/>
    </source>
</evidence>
<dbReference type="PROSITE" id="PS50262">
    <property type="entry name" value="G_PROTEIN_RECEP_F1_2"/>
    <property type="match status" value="1"/>
</dbReference>
<dbReference type="AlphaFoldDB" id="U3UA00"/>
<evidence type="ECO:0000256" key="8">
    <source>
        <dbReference type="ARBA" id="ARBA00023170"/>
    </source>
</evidence>
<keyword evidence="8 10" id="KW-0675">Receptor</keyword>
<feature type="transmembrane region" description="Helical" evidence="11">
    <location>
        <begin position="170"/>
        <end position="195"/>
    </location>
</feature>
<evidence type="ECO:0000256" key="9">
    <source>
        <dbReference type="ARBA" id="ARBA00023224"/>
    </source>
</evidence>
<feature type="transmembrane region" description="Helical" evidence="11">
    <location>
        <begin position="136"/>
        <end position="158"/>
    </location>
</feature>
<feature type="transmembrane region" description="Helical" evidence="11">
    <location>
        <begin position="314"/>
        <end position="333"/>
    </location>
</feature>
<evidence type="ECO:0000313" key="13">
    <source>
        <dbReference type="EMBL" id="BAO01053.1"/>
    </source>
</evidence>
<dbReference type="EMBL" id="AB817286">
    <property type="protein sequence ID" value="BAO01053.1"/>
    <property type="molecule type" value="mRNA"/>
</dbReference>
<evidence type="ECO:0000256" key="3">
    <source>
        <dbReference type="ARBA" id="ARBA00022475"/>
    </source>
</evidence>
<evidence type="ECO:0000256" key="11">
    <source>
        <dbReference type="SAM" id="Phobius"/>
    </source>
</evidence>
<dbReference type="InterPro" id="IPR000611">
    <property type="entry name" value="NPY_rcpt"/>
</dbReference>
<feature type="transmembrane region" description="Helical" evidence="11">
    <location>
        <begin position="269"/>
        <end position="294"/>
    </location>
</feature>
<keyword evidence="5 11" id="KW-1133">Transmembrane helix</keyword>
<evidence type="ECO:0000256" key="1">
    <source>
        <dbReference type="ARBA" id="ARBA00004651"/>
    </source>
</evidence>
<feature type="transmembrane region" description="Helical" evidence="11">
    <location>
        <begin position="90"/>
        <end position="116"/>
    </location>
</feature>
<dbReference type="GO" id="GO:0004983">
    <property type="term" value="F:neuropeptide Y receptor activity"/>
    <property type="evidence" value="ECO:0007669"/>
    <property type="project" value="InterPro"/>
</dbReference>
<dbReference type="PRINTS" id="PR01012">
    <property type="entry name" value="NRPEPTIDEYR"/>
</dbReference>
<dbReference type="SMART" id="SM01381">
    <property type="entry name" value="7TM_GPCR_Srsx"/>
    <property type="match status" value="1"/>
</dbReference>
<keyword evidence="7 11" id="KW-0472">Membrane</keyword>
<dbReference type="PANTHER" id="PTHR24241">
    <property type="entry name" value="NEUROPEPTIDE RECEPTOR-RELATED G-PROTEIN COUPLED RECEPTOR"/>
    <property type="match status" value="1"/>
</dbReference>
<evidence type="ECO:0000256" key="10">
    <source>
        <dbReference type="RuleBase" id="RU000688"/>
    </source>
</evidence>
<name>U3UA00_NILLU</name>
<keyword evidence="3" id="KW-1003">Cell membrane</keyword>
<dbReference type="InterPro" id="IPR000276">
    <property type="entry name" value="GPCR_Rhodpsn"/>
</dbReference>
<evidence type="ECO:0000256" key="7">
    <source>
        <dbReference type="ARBA" id="ARBA00023136"/>
    </source>
</evidence>
<dbReference type="SUPFAM" id="SSF81321">
    <property type="entry name" value="Family A G protein-coupled receptor-like"/>
    <property type="match status" value="1"/>
</dbReference>
<dbReference type="FunFam" id="1.20.1070.10:FF:000317">
    <property type="entry name" value="Neuropeptide FF receptor"/>
    <property type="match status" value="1"/>
</dbReference>
<feature type="domain" description="G-protein coupled receptors family 1 profile" evidence="12">
    <location>
        <begin position="69"/>
        <end position="330"/>
    </location>
</feature>
<dbReference type="InterPro" id="IPR017452">
    <property type="entry name" value="GPCR_Rhodpsn_7TM"/>
</dbReference>
<dbReference type="OrthoDB" id="5975505at2759"/>
<evidence type="ECO:0000259" key="12">
    <source>
        <dbReference type="PROSITE" id="PS50262"/>
    </source>
</evidence>